<dbReference type="EMBL" id="BAAADV010000003">
    <property type="protein sequence ID" value="GAA0673438.1"/>
    <property type="molecule type" value="Genomic_DNA"/>
</dbReference>
<protein>
    <submittedName>
        <fullName evidence="1">Gamma carbonic anhydrase family protein</fullName>
    </submittedName>
</protein>
<dbReference type="InterPro" id="IPR011004">
    <property type="entry name" value="Trimer_LpxA-like_sf"/>
</dbReference>
<proteinExistence type="predicted"/>
<accession>A0AAV3T9L3</accession>
<dbReference type="InterPro" id="IPR050484">
    <property type="entry name" value="Transf_Hexapept/Carb_Anhydrase"/>
</dbReference>
<dbReference type="PANTHER" id="PTHR13061">
    <property type="entry name" value="DYNACTIN SUBUNIT P25"/>
    <property type="match status" value="1"/>
</dbReference>
<comment type="caution">
    <text evidence="1">The sequence shown here is derived from an EMBL/GenBank/DDBJ whole genome shotgun (WGS) entry which is preliminary data.</text>
</comment>
<sequence length="182" mass="19004">MVPFNMGDSRRYAFEGASPEIHESARVSREATLVGDVTVAADASVWPGVVLRGDVGPVRIGEQAHVGDTAVLHASAIGENVMVGHGAVCNDAAVDDEALIGFNATLNSEVSVGERSIVASGTVVPQGYSIPSDSFARGVPAEVTPLSQTTIDTDRIHEEFASGAYTDLAGRHEELFAAEPEE</sequence>
<name>A0AAV3T9L3_9EURY</name>
<keyword evidence="2" id="KW-1185">Reference proteome</keyword>
<organism evidence="1 2">
    <name type="scientific">Natronoarchaeum mannanilyticum</name>
    <dbReference type="NCBI Taxonomy" id="926360"/>
    <lineage>
        <taxon>Archaea</taxon>
        <taxon>Methanobacteriati</taxon>
        <taxon>Methanobacteriota</taxon>
        <taxon>Stenosarchaea group</taxon>
        <taxon>Halobacteria</taxon>
        <taxon>Halobacteriales</taxon>
        <taxon>Natronoarchaeaceae</taxon>
    </lineage>
</organism>
<gene>
    <name evidence="1" type="ORF">GCM10009020_20570</name>
</gene>
<dbReference type="AlphaFoldDB" id="A0AAV3T9L3"/>
<dbReference type="InterPro" id="IPR047324">
    <property type="entry name" value="LbH_gamma_CA-like"/>
</dbReference>
<dbReference type="PANTHER" id="PTHR13061:SF29">
    <property type="entry name" value="GAMMA CARBONIC ANHYDRASE-LIKE 1, MITOCHONDRIAL-RELATED"/>
    <property type="match status" value="1"/>
</dbReference>
<dbReference type="CDD" id="cd04645">
    <property type="entry name" value="LbH_gamma_CA_like"/>
    <property type="match status" value="1"/>
</dbReference>
<dbReference type="SUPFAM" id="SSF51161">
    <property type="entry name" value="Trimeric LpxA-like enzymes"/>
    <property type="match status" value="1"/>
</dbReference>
<dbReference type="Gene3D" id="2.160.10.10">
    <property type="entry name" value="Hexapeptide repeat proteins"/>
    <property type="match status" value="1"/>
</dbReference>
<reference evidence="1 2" key="1">
    <citation type="journal article" date="2019" name="Int. J. Syst. Evol. Microbiol.">
        <title>The Global Catalogue of Microorganisms (GCM) 10K type strain sequencing project: providing services to taxonomists for standard genome sequencing and annotation.</title>
        <authorList>
            <consortium name="The Broad Institute Genomics Platform"/>
            <consortium name="The Broad Institute Genome Sequencing Center for Infectious Disease"/>
            <person name="Wu L."/>
            <person name="Ma J."/>
        </authorList>
    </citation>
    <scope>NUCLEOTIDE SEQUENCE [LARGE SCALE GENOMIC DNA]</scope>
    <source>
        <strain evidence="1 2">JCM 16328</strain>
    </source>
</reference>
<dbReference type="Proteomes" id="UP001500420">
    <property type="component" value="Unassembled WGS sequence"/>
</dbReference>
<evidence type="ECO:0000313" key="1">
    <source>
        <dbReference type="EMBL" id="GAA0673438.1"/>
    </source>
</evidence>
<evidence type="ECO:0000313" key="2">
    <source>
        <dbReference type="Proteomes" id="UP001500420"/>
    </source>
</evidence>